<feature type="chain" id="PRO_5015029849" evidence="1">
    <location>
        <begin position="20"/>
        <end position="182"/>
    </location>
</feature>
<dbReference type="Pfam" id="PF09695">
    <property type="entry name" value="YtfJ_HI0045"/>
    <property type="match status" value="1"/>
</dbReference>
<dbReference type="EMBL" id="FPLD01000007">
    <property type="protein sequence ID" value="SGY83782.1"/>
    <property type="molecule type" value="Genomic_DNA"/>
</dbReference>
<proteinExistence type="predicted"/>
<sequence>MKKILTAITLSLASFVALSHNLTLGDNVPQVTIKDKGYVALVEGEFEYRQWSTAELHNKVILIQHIAGRTSAKELNEPMIDTLKKSDFPFEKYNTATLVNLDDAIWGTGAIVASQLRSNKEEFPDAIFVLDEDGDIRNKWGLTEKSSAIILLDQSGKVLYVKDGEMNPTEIDTVIGLINAYI</sequence>
<dbReference type="GeneID" id="61294072"/>
<dbReference type="Proteomes" id="UP000183794">
    <property type="component" value="Unassembled WGS sequence"/>
</dbReference>
<dbReference type="InterPro" id="IPR006513">
    <property type="entry name" value="YtfJ_HI0045"/>
</dbReference>
<accession>A0A090IFT0</accession>
<dbReference type="PATRIC" id="fig|80854.5.peg.649"/>
<dbReference type="OrthoDB" id="5689995at2"/>
<dbReference type="AlphaFoldDB" id="A0A090IFT0"/>
<keyword evidence="1" id="KW-0732">Signal</keyword>
<dbReference type="KEGG" id="mvs:MVIS_0619"/>
<evidence type="ECO:0000313" key="2">
    <source>
        <dbReference type="EMBL" id="SGY82919.1"/>
    </source>
</evidence>
<dbReference type="EMBL" id="FPLJ01000009">
    <property type="protein sequence ID" value="SGY82919.1"/>
    <property type="molecule type" value="Genomic_DNA"/>
</dbReference>
<reference evidence="2 4" key="2">
    <citation type="submission" date="2016-11" db="EMBL/GenBank/DDBJ databases">
        <authorList>
            <person name="Klemetsen T."/>
        </authorList>
    </citation>
    <scope>NUCLEOTIDE SEQUENCE [LARGE SCALE GENOMIC DNA]</scope>
    <source>
        <strain evidence="2">MT 2528</strain>
    </source>
</reference>
<name>A0A090IFT0_9GAMM</name>
<evidence type="ECO:0000256" key="1">
    <source>
        <dbReference type="SAM" id="SignalP"/>
    </source>
</evidence>
<keyword evidence="4" id="KW-1185">Reference proteome</keyword>
<organism evidence="3 5">
    <name type="scientific">Moritella viscosa</name>
    <dbReference type="NCBI Taxonomy" id="80854"/>
    <lineage>
        <taxon>Bacteria</taxon>
        <taxon>Pseudomonadati</taxon>
        <taxon>Pseudomonadota</taxon>
        <taxon>Gammaproteobacteria</taxon>
        <taxon>Alteromonadales</taxon>
        <taxon>Moritellaceae</taxon>
        <taxon>Moritella</taxon>
    </lineage>
</organism>
<gene>
    <name evidence="2" type="ORF">MT2528_0339</name>
    <name evidence="3" type="ORF">NVI5450_0322</name>
</gene>
<feature type="signal peptide" evidence="1">
    <location>
        <begin position="1"/>
        <end position="19"/>
    </location>
</feature>
<reference evidence="3 5" key="1">
    <citation type="submission" date="2016-11" db="EMBL/GenBank/DDBJ databases">
        <authorList>
            <person name="Jaros S."/>
            <person name="Januszkiewicz K."/>
            <person name="Wedrychowicz H."/>
        </authorList>
    </citation>
    <scope>NUCLEOTIDE SEQUENCE [LARGE SCALE GENOMIC DNA]</scope>
    <source>
        <strain evidence="3">NVI 5450</strain>
    </source>
</reference>
<evidence type="ECO:0000313" key="5">
    <source>
        <dbReference type="Proteomes" id="UP000183794"/>
    </source>
</evidence>
<dbReference type="RefSeq" id="WP_045109065.1">
    <property type="nucleotide sequence ID" value="NZ_CAWQZC010000098.1"/>
</dbReference>
<dbReference type="Proteomes" id="UP000182660">
    <property type="component" value="Unassembled WGS sequence"/>
</dbReference>
<evidence type="ECO:0000313" key="4">
    <source>
        <dbReference type="Proteomes" id="UP000182660"/>
    </source>
</evidence>
<evidence type="ECO:0000313" key="3">
    <source>
        <dbReference type="EMBL" id="SGY83782.1"/>
    </source>
</evidence>
<dbReference type="HOGENOM" id="CLU_091011_0_0_6"/>
<dbReference type="NCBIfam" id="TIGR01626">
    <property type="entry name" value="ytfJ_HI0045"/>
    <property type="match status" value="1"/>
</dbReference>
<protein>
    <submittedName>
        <fullName evidence="3">Uncharacterized protein</fullName>
    </submittedName>
</protein>
<dbReference type="Gene3D" id="3.40.30.10">
    <property type="entry name" value="Glutaredoxin"/>
    <property type="match status" value="1"/>
</dbReference>
<dbReference type="STRING" id="80854.MVIS_0619"/>